<protein>
    <submittedName>
        <fullName evidence="1">Uncharacterized protein</fullName>
    </submittedName>
</protein>
<keyword evidence="2" id="KW-1185">Reference proteome</keyword>
<evidence type="ECO:0000313" key="2">
    <source>
        <dbReference type="Proteomes" id="UP000799438"/>
    </source>
</evidence>
<dbReference type="RefSeq" id="XP_033398872.1">
    <property type="nucleotide sequence ID" value="XM_033540213.1"/>
</dbReference>
<sequence length="279" mass="29056">MTGTSFSGGGFAGYAAAGTGFHNAYNNNNDQSINNHHVHHNNTYTTNSNVGNINNGNPVFTGTQATHPFIATAQDIANNVMARASNTHVNSGTFRGALFAIAQRLARCWTVTALALPTGPAVAALTVQVRGVRDGSTVREGPDVGENADAANAGDEASFATETGMALAAMRAGSAARTGGVGNIGAENNNDGGTILQQAVQIGGSPTQQVVQIVDWIRRLISRQADMLILPDLVDLQTLAEMVERAAGTAGGAQVVGELRERYLELAAWCIILAIWRTG</sequence>
<dbReference type="EMBL" id="ML995482">
    <property type="protein sequence ID" value="KAF2143160.1"/>
    <property type="molecule type" value="Genomic_DNA"/>
</dbReference>
<gene>
    <name evidence="1" type="ORF">K452DRAFT_286006</name>
</gene>
<dbReference type="Proteomes" id="UP000799438">
    <property type="component" value="Unassembled WGS sequence"/>
</dbReference>
<reference evidence="1" key="1">
    <citation type="journal article" date="2020" name="Stud. Mycol.">
        <title>101 Dothideomycetes genomes: a test case for predicting lifestyles and emergence of pathogens.</title>
        <authorList>
            <person name="Haridas S."/>
            <person name="Albert R."/>
            <person name="Binder M."/>
            <person name="Bloem J."/>
            <person name="Labutti K."/>
            <person name="Salamov A."/>
            <person name="Andreopoulos B."/>
            <person name="Baker S."/>
            <person name="Barry K."/>
            <person name="Bills G."/>
            <person name="Bluhm B."/>
            <person name="Cannon C."/>
            <person name="Castanera R."/>
            <person name="Culley D."/>
            <person name="Daum C."/>
            <person name="Ezra D."/>
            <person name="Gonzalez J."/>
            <person name="Henrissat B."/>
            <person name="Kuo A."/>
            <person name="Liang C."/>
            <person name="Lipzen A."/>
            <person name="Lutzoni F."/>
            <person name="Magnuson J."/>
            <person name="Mondo S."/>
            <person name="Nolan M."/>
            <person name="Ohm R."/>
            <person name="Pangilinan J."/>
            <person name="Park H.-J."/>
            <person name="Ramirez L."/>
            <person name="Alfaro M."/>
            <person name="Sun H."/>
            <person name="Tritt A."/>
            <person name="Yoshinaga Y."/>
            <person name="Zwiers L.-H."/>
            <person name="Turgeon B."/>
            <person name="Goodwin S."/>
            <person name="Spatafora J."/>
            <person name="Crous P."/>
            <person name="Grigoriev I."/>
        </authorList>
    </citation>
    <scope>NUCLEOTIDE SEQUENCE</scope>
    <source>
        <strain evidence="1">CBS 121167</strain>
    </source>
</reference>
<accession>A0A6A6BG66</accession>
<proteinExistence type="predicted"/>
<dbReference type="AlphaFoldDB" id="A0A6A6BG66"/>
<name>A0A6A6BG66_9PEZI</name>
<dbReference type="GeneID" id="54297709"/>
<organism evidence="1 2">
    <name type="scientific">Aplosporella prunicola CBS 121167</name>
    <dbReference type="NCBI Taxonomy" id="1176127"/>
    <lineage>
        <taxon>Eukaryota</taxon>
        <taxon>Fungi</taxon>
        <taxon>Dikarya</taxon>
        <taxon>Ascomycota</taxon>
        <taxon>Pezizomycotina</taxon>
        <taxon>Dothideomycetes</taxon>
        <taxon>Dothideomycetes incertae sedis</taxon>
        <taxon>Botryosphaeriales</taxon>
        <taxon>Aplosporellaceae</taxon>
        <taxon>Aplosporella</taxon>
    </lineage>
</organism>
<evidence type="ECO:0000313" key="1">
    <source>
        <dbReference type="EMBL" id="KAF2143160.1"/>
    </source>
</evidence>